<sequence>MGVWLGGEVVDEPSSDQSSERIKSWLAALLDGEHLSLLTGNGLTTGVAFNAGLEAPSMVGESEFGNFTQQILEDAAATSARMGRGDKPNIEDKLRSAQTVLDGLAIIQPNQNETSVLKASVEAEFELLLRSVLDFERALRGAVGTEKYQTALNSAARFLLAFAARPGGRERLNLFTTNYDRLLEHLCDQLGLRPLDRFVGGLEPKFRASRLDVDMHYNPPGARGEPRYLEGVLHLGKLHGSLDWKWSESQGVHKTMVPFGAKLGTSPSPWSQNVLIYPRSTKDIETQLYPYAELFRDFASAVCRPHSVLFTFGYGFGDSHVNRIIQDMLTIPSTHVVVCSFDASQSIDNCLGEFSTNTQISAFVGSQYATIDAIGSWLPRLSSEPLVRRQGNYRSTVDAAKPSLADSSRDASGDS</sequence>
<gene>
    <name evidence="1" type="ordered locus">Asphe3_41170</name>
</gene>
<dbReference type="Proteomes" id="UP000008639">
    <property type="component" value="Plasmid pASPHE301"/>
</dbReference>
<dbReference type="eggNOG" id="ENOG502Z924">
    <property type="taxonomic scope" value="Bacteria"/>
</dbReference>
<evidence type="ECO:0000313" key="1">
    <source>
        <dbReference type="EMBL" id="ADX75182.1"/>
    </source>
</evidence>
<protein>
    <submittedName>
        <fullName evidence="1">Uncharacterized protein</fullName>
    </submittedName>
</protein>
<evidence type="ECO:0000313" key="2">
    <source>
        <dbReference type="Proteomes" id="UP000008639"/>
    </source>
</evidence>
<reference evidence="2" key="1">
    <citation type="journal article" date="2011" name="Stand. Genomic Sci.">
        <title>Complete genome sequence of Arthrobacter phenanthrenivorans type strain (Sphe3).</title>
        <authorList>
            <person name="Kallimanis A."/>
            <person name="Labutti K.M."/>
            <person name="Lapidus A."/>
            <person name="Clum A."/>
            <person name="Lykidis A."/>
            <person name="Mavromatis K."/>
            <person name="Pagani I."/>
            <person name="Liolios K."/>
            <person name="Ivanova N."/>
            <person name="Goodwin L."/>
            <person name="Pitluck S."/>
            <person name="Chen A."/>
            <person name="Palaniappan K."/>
            <person name="Markowitz V."/>
            <person name="Bristow J."/>
            <person name="Velentzas A.D."/>
            <person name="Perisynakis A."/>
            <person name="Ouzounis C.C."/>
            <person name="Kyrpides N.C."/>
            <person name="Koukkou A.I."/>
            <person name="Drainas C."/>
        </authorList>
    </citation>
    <scope>NUCLEOTIDE SEQUENCE [LARGE SCALE GENOMIC DNA]</scope>
    <source>
        <strain evidence="2">DSM 18606 / JCM 16027 / LMG 23796 / Sphe3</strain>
        <plasmid evidence="2">Plasmid pASPHE301</plasmid>
    </source>
</reference>
<dbReference type="Pfam" id="PF13289">
    <property type="entry name" value="SIR2_2"/>
    <property type="match status" value="1"/>
</dbReference>
<keyword evidence="1" id="KW-0614">Plasmid</keyword>
<organism evidence="1 2">
    <name type="scientific">Pseudarthrobacter phenanthrenivorans (strain DSM 18606 / JCM 16027 / LMG 23796 / Sphe3)</name>
    <name type="common">Arthrobacter phenanthrenivorans</name>
    <dbReference type="NCBI Taxonomy" id="930171"/>
    <lineage>
        <taxon>Bacteria</taxon>
        <taxon>Bacillati</taxon>
        <taxon>Actinomycetota</taxon>
        <taxon>Actinomycetes</taxon>
        <taxon>Micrococcales</taxon>
        <taxon>Micrococcaceae</taxon>
        <taxon>Pseudarthrobacter</taxon>
    </lineage>
</organism>
<accession>F0MCD1</accession>
<dbReference type="AlphaFoldDB" id="F0MCD1"/>
<name>F0MCD1_PSEPM</name>
<geneLocation type="plasmid" evidence="1 2">
    <name>pASPHE301</name>
</geneLocation>
<dbReference type="EMBL" id="CP002380">
    <property type="protein sequence ID" value="ADX75182.1"/>
    <property type="molecule type" value="Genomic_DNA"/>
</dbReference>
<proteinExistence type="predicted"/>
<dbReference type="HOGENOM" id="CLU_040645_2_0_11"/>
<dbReference type="KEGG" id="apn:Asphe3_41170"/>